<dbReference type="AlphaFoldDB" id="A0A1Y2AN72"/>
<comment type="caution">
    <text evidence="1">The sequence shown here is derived from an EMBL/GenBank/DDBJ whole genome shotgun (WGS) entry which is preliminary data.</text>
</comment>
<organism evidence="1 2">
    <name type="scientific">Neocallimastix californiae</name>
    <dbReference type="NCBI Taxonomy" id="1754190"/>
    <lineage>
        <taxon>Eukaryota</taxon>
        <taxon>Fungi</taxon>
        <taxon>Fungi incertae sedis</taxon>
        <taxon>Chytridiomycota</taxon>
        <taxon>Chytridiomycota incertae sedis</taxon>
        <taxon>Neocallimastigomycetes</taxon>
        <taxon>Neocallimastigales</taxon>
        <taxon>Neocallimastigaceae</taxon>
        <taxon>Neocallimastix</taxon>
    </lineage>
</organism>
<accession>A0A1Y2AN72</accession>
<proteinExistence type="predicted"/>
<reference evidence="1 2" key="1">
    <citation type="submission" date="2016-08" db="EMBL/GenBank/DDBJ databases">
        <title>A Parts List for Fungal Cellulosomes Revealed by Comparative Genomics.</title>
        <authorList>
            <consortium name="DOE Joint Genome Institute"/>
            <person name="Haitjema C.H."/>
            <person name="Gilmore S.P."/>
            <person name="Henske J.K."/>
            <person name="Solomon K.V."/>
            <person name="De Groot R."/>
            <person name="Kuo A."/>
            <person name="Mondo S.J."/>
            <person name="Salamov A.A."/>
            <person name="Labutti K."/>
            <person name="Zhao Z."/>
            <person name="Chiniquy J."/>
            <person name="Barry K."/>
            <person name="Brewer H.M."/>
            <person name="Purvine S.O."/>
            <person name="Wright A.T."/>
            <person name="Boxma B."/>
            <person name="Van Alen T."/>
            <person name="Hackstein J.H."/>
            <person name="Baker S.E."/>
            <person name="Grigoriev I.V."/>
            <person name="O'Malley M.A."/>
        </authorList>
    </citation>
    <scope>NUCLEOTIDE SEQUENCE [LARGE SCALE GENOMIC DNA]</scope>
    <source>
        <strain evidence="1 2">G1</strain>
    </source>
</reference>
<dbReference type="EMBL" id="MCOG01000230">
    <property type="protein sequence ID" value="ORY23750.1"/>
    <property type="molecule type" value="Genomic_DNA"/>
</dbReference>
<evidence type="ECO:0000313" key="1">
    <source>
        <dbReference type="EMBL" id="ORY23750.1"/>
    </source>
</evidence>
<sequence length="102" mass="12121">MTKVSIIFEERPVQWGLRGDPYFWDYLEEKFESYELPMEYTELEKIIKEEYLKLTNVELTDTSYGYNEKMAHGGMSSGQIDGRFWMTKGLPLLKSRLTNYTN</sequence>
<protein>
    <submittedName>
        <fullName evidence="1">Uncharacterized protein</fullName>
    </submittedName>
</protein>
<name>A0A1Y2AN72_9FUNG</name>
<keyword evidence="2" id="KW-1185">Reference proteome</keyword>
<gene>
    <name evidence="1" type="ORF">LY90DRAFT_706791</name>
</gene>
<evidence type="ECO:0000313" key="2">
    <source>
        <dbReference type="Proteomes" id="UP000193920"/>
    </source>
</evidence>
<dbReference type="Proteomes" id="UP000193920">
    <property type="component" value="Unassembled WGS sequence"/>
</dbReference>
<dbReference type="OrthoDB" id="10431579at2759"/>